<keyword evidence="5" id="KW-0378">Hydrolase</keyword>
<evidence type="ECO:0000313" key="6">
    <source>
        <dbReference type="EMBL" id="OOG22754.1"/>
    </source>
</evidence>
<dbReference type="GO" id="GO:0000166">
    <property type="term" value="F:nucleotide binding"/>
    <property type="evidence" value="ECO:0007669"/>
    <property type="project" value="UniProtKB-KW"/>
</dbReference>
<dbReference type="Pfam" id="PF01934">
    <property type="entry name" value="HepT-like"/>
    <property type="match status" value="1"/>
</dbReference>
<keyword evidence="7" id="KW-1185">Reference proteome</keyword>
<organism evidence="6 7">
    <name type="scientific">Thioalkalivibrio denitrificans</name>
    <dbReference type="NCBI Taxonomy" id="108003"/>
    <lineage>
        <taxon>Bacteria</taxon>
        <taxon>Pseudomonadati</taxon>
        <taxon>Pseudomonadota</taxon>
        <taxon>Gammaproteobacteria</taxon>
        <taxon>Chromatiales</taxon>
        <taxon>Ectothiorhodospiraceae</taxon>
        <taxon>Thioalkalivibrio</taxon>
    </lineage>
</organism>
<dbReference type="Proteomes" id="UP000189462">
    <property type="component" value="Unassembled WGS sequence"/>
</dbReference>
<gene>
    <name evidence="6" type="ORF">B1C78_14075</name>
</gene>
<protein>
    <recommendedName>
        <fullName evidence="8">DUF86 domain-containing protein</fullName>
    </recommendedName>
</protein>
<reference evidence="6 7" key="1">
    <citation type="submission" date="2017-02" db="EMBL/GenBank/DDBJ databases">
        <title>Genomic diversity within the haloalkaliphilic genus Thioalkalivibrio.</title>
        <authorList>
            <person name="Ahn A.-C."/>
            <person name="Meier-Kolthoff J."/>
            <person name="Overmars L."/>
            <person name="Richter M."/>
            <person name="Woyke T."/>
            <person name="Sorokin D.Y."/>
            <person name="Muyzer G."/>
        </authorList>
    </citation>
    <scope>NUCLEOTIDE SEQUENCE [LARGE SCALE GENOMIC DNA]</scope>
    <source>
        <strain evidence="6 7">ALJD</strain>
    </source>
</reference>
<accession>A0A1V3NCK4</accession>
<sequence length="121" mass="13691">MSTDRLGEYLVHMIEAAELISAYVEDMDKQAFLADRRTQQAVILNIIVLGEAATRILQDHGDFASSHPDIPWNNMKGMRNRMAHGYFDIDLEIVWSTVCDAIPDLLVRLRRARGVPAPQGR</sequence>
<name>A0A1V3NCK4_9GAMM</name>
<keyword evidence="4" id="KW-0547">Nucleotide-binding</keyword>
<evidence type="ECO:0000256" key="1">
    <source>
        <dbReference type="ARBA" id="ARBA00022553"/>
    </source>
</evidence>
<dbReference type="AlphaFoldDB" id="A0A1V3NCK4"/>
<evidence type="ECO:0008006" key="8">
    <source>
        <dbReference type="Google" id="ProtNLM"/>
    </source>
</evidence>
<keyword evidence="2" id="KW-1277">Toxin-antitoxin system</keyword>
<comment type="caution">
    <text evidence="6">The sequence shown here is derived from an EMBL/GenBank/DDBJ whole genome shotgun (WGS) entry which is preliminary data.</text>
</comment>
<evidence type="ECO:0000256" key="4">
    <source>
        <dbReference type="ARBA" id="ARBA00022741"/>
    </source>
</evidence>
<dbReference type="PANTHER" id="PTHR34139">
    <property type="entry name" value="UPF0331 PROTEIN MJ0127"/>
    <property type="match status" value="1"/>
</dbReference>
<keyword evidence="1" id="KW-0597">Phosphoprotein</keyword>
<dbReference type="EMBL" id="MVBK01000092">
    <property type="protein sequence ID" value="OOG22754.1"/>
    <property type="molecule type" value="Genomic_DNA"/>
</dbReference>
<proteinExistence type="predicted"/>
<dbReference type="GO" id="GO:0016787">
    <property type="term" value="F:hydrolase activity"/>
    <property type="evidence" value="ECO:0007669"/>
    <property type="project" value="UniProtKB-KW"/>
</dbReference>
<evidence type="ECO:0000256" key="3">
    <source>
        <dbReference type="ARBA" id="ARBA00022722"/>
    </source>
</evidence>
<evidence type="ECO:0000313" key="7">
    <source>
        <dbReference type="Proteomes" id="UP000189462"/>
    </source>
</evidence>
<keyword evidence="3" id="KW-0540">Nuclease</keyword>
<dbReference type="STRING" id="108003.B1C78_14075"/>
<dbReference type="GO" id="GO:0004540">
    <property type="term" value="F:RNA nuclease activity"/>
    <property type="evidence" value="ECO:0007669"/>
    <property type="project" value="InterPro"/>
</dbReference>
<dbReference type="InterPro" id="IPR008201">
    <property type="entry name" value="HepT-like"/>
</dbReference>
<dbReference type="InterPro" id="IPR051813">
    <property type="entry name" value="HepT_RNase_toxin"/>
</dbReference>
<evidence type="ECO:0000256" key="5">
    <source>
        <dbReference type="ARBA" id="ARBA00022801"/>
    </source>
</evidence>
<dbReference type="OrthoDB" id="4829434at2"/>
<evidence type="ECO:0000256" key="2">
    <source>
        <dbReference type="ARBA" id="ARBA00022649"/>
    </source>
</evidence>
<dbReference type="PANTHER" id="PTHR34139:SF1">
    <property type="entry name" value="RNASE MJ1380-RELATED"/>
    <property type="match status" value="1"/>
</dbReference>
<dbReference type="GO" id="GO:0110001">
    <property type="term" value="C:toxin-antitoxin complex"/>
    <property type="evidence" value="ECO:0007669"/>
    <property type="project" value="InterPro"/>
</dbReference>